<proteinExistence type="predicted"/>
<organism evidence="1 2">
    <name type="scientific">Panagrolaimus sp. ES5</name>
    <dbReference type="NCBI Taxonomy" id="591445"/>
    <lineage>
        <taxon>Eukaryota</taxon>
        <taxon>Metazoa</taxon>
        <taxon>Ecdysozoa</taxon>
        <taxon>Nematoda</taxon>
        <taxon>Chromadorea</taxon>
        <taxon>Rhabditida</taxon>
        <taxon>Tylenchina</taxon>
        <taxon>Panagrolaimomorpha</taxon>
        <taxon>Panagrolaimoidea</taxon>
        <taxon>Panagrolaimidae</taxon>
        <taxon>Panagrolaimus</taxon>
    </lineage>
</organism>
<dbReference type="WBParaSite" id="ES5_v2.g15353.t1">
    <property type="protein sequence ID" value="ES5_v2.g15353.t1"/>
    <property type="gene ID" value="ES5_v2.g15353"/>
</dbReference>
<dbReference type="Proteomes" id="UP000887579">
    <property type="component" value="Unplaced"/>
</dbReference>
<evidence type="ECO:0000313" key="2">
    <source>
        <dbReference type="WBParaSite" id="ES5_v2.g15353.t1"/>
    </source>
</evidence>
<protein>
    <submittedName>
        <fullName evidence="2">Peptidase A2 domain-containing protein</fullName>
    </submittedName>
</protein>
<evidence type="ECO:0000313" key="1">
    <source>
        <dbReference type="Proteomes" id="UP000887579"/>
    </source>
</evidence>
<name>A0AC34FE49_9BILA</name>
<accession>A0AC34FE49</accession>
<sequence>MISPKINGKIFEFIFDTGAAVTMANEEVWEAIGKPYLHPFNKSIRGIGGRARTMGRCRVNVGIHGKATREWLYIIEDGMLLFGRNWIDSLKIKIEH</sequence>
<reference evidence="2" key="1">
    <citation type="submission" date="2022-11" db="UniProtKB">
        <authorList>
            <consortium name="WormBaseParasite"/>
        </authorList>
    </citation>
    <scope>IDENTIFICATION</scope>
</reference>